<gene>
    <name evidence="5" type="ORF">BCON_0058g00070</name>
</gene>
<feature type="domain" description="RanBD1" evidence="4">
    <location>
        <begin position="378"/>
        <end position="518"/>
    </location>
</feature>
<dbReference type="PANTHER" id="PTHR23138:SF142">
    <property type="entry name" value="RAN-BINDING PROTEIN 3B-RELATED"/>
    <property type="match status" value="1"/>
</dbReference>
<dbReference type="Proteomes" id="UP000297527">
    <property type="component" value="Unassembled WGS sequence"/>
</dbReference>
<dbReference type="OrthoDB" id="185618at2759"/>
<dbReference type="Pfam" id="PF00638">
    <property type="entry name" value="Ran_BP1"/>
    <property type="match status" value="2"/>
</dbReference>
<feature type="compositionally biased region" description="Polar residues" evidence="3">
    <location>
        <begin position="37"/>
        <end position="46"/>
    </location>
</feature>
<comment type="caution">
    <text evidence="5">The sequence shown here is derived from an EMBL/GenBank/DDBJ whole genome shotgun (WGS) entry which is preliminary data.</text>
</comment>
<feature type="region of interest" description="Disordered" evidence="3">
    <location>
        <begin position="241"/>
        <end position="293"/>
    </location>
</feature>
<dbReference type="InterPro" id="IPR000156">
    <property type="entry name" value="Ran_bind_dom"/>
</dbReference>
<evidence type="ECO:0000313" key="6">
    <source>
        <dbReference type="Proteomes" id="UP000297527"/>
    </source>
</evidence>
<feature type="compositionally biased region" description="Acidic residues" evidence="3">
    <location>
        <begin position="133"/>
        <end position="142"/>
    </location>
</feature>
<proteinExistence type="predicted"/>
<dbReference type="PROSITE" id="PS50196">
    <property type="entry name" value="RANBD1"/>
    <property type="match status" value="1"/>
</dbReference>
<reference evidence="5 6" key="1">
    <citation type="submission" date="2017-12" db="EMBL/GenBank/DDBJ databases">
        <title>Comparative genomics of Botrytis spp.</title>
        <authorList>
            <person name="Valero-Jimenez C.A."/>
            <person name="Tapia P."/>
            <person name="Veloso J."/>
            <person name="Silva-Moreno E."/>
            <person name="Staats M."/>
            <person name="Valdes J.H."/>
            <person name="Van Kan J.A.L."/>
        </authorList>
    </citation>
    <scope>NUCLEOTIDE SEQUENCE [LARGE SCALE GENOMIC DNA]</scope>
    <source>
        <strain evidence="5 6">MUCL11595</strain>
    </source>
</reference>
<evidence type="ECO:0000256" key="3">
    <source>
        <dbReference type="SAM" id="MobiDB-lite"/>
    </source>
</evidence>
<evidence type="ECO:0000313" key="5">
    <source>
        <dbReference type="EMBL" id="TGO58125.1"/>
    </source>
</evidence>
<keyword evidence="6" id="KW-1185">Reference proteome</keyword>
<dbReference type="EMBL" id="PQXN01000058">
    <property type="protein sequence ID" value="TGO58125.1"/>
    <property type="molecule type" value="Genomic_DNA"/>
</dbReference>
<feature type="compositionally biased region" description="Polar residues" evidence="3">
    <location>
        <begin position="146"/>
        <end position="162"/>
    </location>
</feature>
<feature type="region of interest" description="Disordered" evidence="3">
    <location>
        <begin position="321"/>
        <end position="389"/>
    </location>
</feature>
<feature type="region of interest" description="Disordered" evidence="3">
    <location>
        <begin position="1"/>
        <end position="218"/>
    </location>
</feature>
<comment type="subcellular location">
    <subcellularLocation>
        <location evidence="1">Nucleus</location>
    </subcellularLocation>
</comment>
<dbReference type="SUPFAM" id="SSF50729">
    <property type="entry name" value="PH domain-like"/>
    <property type="match status" value="1"/>
</dbReference>
<feature type="compositionally biased region" description="Basic and acidic residues" evidence="3">
    <location>
        <begin position="376"/>
        <end position="389"/>
    </location>
</feature>
<feature type="compositionally biased region" description="Polar residues" evidence="3">
    <location>
        <begin position="80"/>
        <end position="90"/>
    </location>
</feature>
<dbReference type="InterPro" id="IPR045255">
    <property type="entry name" value="RanBP1-like"/>
</dbReference>
<feature type="compositionally biased region" description="Low complexity" evidence="3">
    <location>
        <begin position="262"/>
        <end position="290"/>
    </location>
</feature>
<evidence type="ECO:0000256" key="2">
    <source>
        <dbReference type="ARBA" id="ARBA00023242"/>
    </source>
</evidence>
<dbReference type="InterPro" id="IPR011993">
    <property type="entry name" value="PH-like_dom_sf"/>
</dbReference>
<evidence type="ECO:0000259" key="4">
    <source>
        <dbReference type="PROSITE" id="PS50196"/>
    </source>
</evidence>
<evidence type="ECO:0000256" key="1">
    <source>
        <dbReference type="ARBA" id="ARBA00004123"/>
    </source>
</evidence>
<organism evidence="5 6">
    <name type="scientific">Botryotinia convoluta</name>
    <dbReference type="NCBI Taxonomy" id="54673"/>
    <lineage>
        <taxon>Eukaryota</taxon>
        <taxon>Fungi</taxon>
        <taxon>Dikarya</taxon>
        <taxon>Ascomycota</taxon>
        <taxon>Pezizomycotina</taxon>
        <taxon>Leotiomycetes</taxon>
        <taxon>Helotiales</taxon>
        <taxon>Sclerotiniaceae</taxon>
        <taxon>Botryotinia</taxon>
    </lineage>
</organism>
<keyword evidence="2" id="KW-0539">Nucleus</keyword>
<accession>A0A4Z1IA26</accession>
<feature type="compositionally biased region" description="Low complexity" evidence="3">
    <location>
        <begin position="198"/>
        <end position="207"/>
    </location>
</feature>
<feature type="compositionally biased region" description="Acidic residues" evidence="3">
    <location>
        <begin position="353"/>
        <end position="375"/>
    </location>
</feature>
<dbReference type="PANTHER" id="PTHR23138">
    <property type="entry name" value="RAN BINDING PROTEIN"/>
    <property type="match status" value="1"/>
</dbReference>
<dbReference type="SMART" id="SM00160">
    <property type="entry name" value="RanBD"/>
    <property type="match status" value="1"/>
</dbReference>
<dbReference type="Gene3D" id="2.30.29.30">
    <property type="entry name" value="Pleckstrin-homology domain (PH domain)/Phosphotyrosine-binding domain (PTB)"/>
    <property type="match status" value="1"/>
</dbReference>
<sequence length="533" mass="55914">MATPSNTGADPASASFEIRDHLKSVNPKSDIIEENHNSPAPTSTTEGENDNSEKDDAATMAASEELKHTSISDKLPLPTETASQIPQTEAQTEDKDMSGTDKDTTPEAEPINAQDEEMRDRVSSPKKKRGRDQDDDTTQVEDDSGRNNGITSEGSLNGSRTMRSGPEKKRPRDTSQEPSRISDKVLAKETSQNEASKTTETSTSSTENPIKSTFGSASGDKFASSGFGALASASTSPFGTIGASKPSVFGSGAKPPLSGFGSFASAKPTSSTPTSSISSSSAEKSTSGFGSAFGGGATSGFGGLASGSVFGSGLKNGFSGGSGPKLSSFAAPGKDNAGLGSKPAKPFGAPASDAEDSDDDEDDSDDGAEGDEEEGGEKAVVEEKKKTKKVHIDDGEADEATILQIRAKLFAMGSKELGWKERGVGTLKINAPKSCVDFDESGHAIPGSFDSSMLEGNSVRLVMRQENTHRVILNTVVLKAMEFKPKPSTTSAQVLFTAFEGETEAKPINMILKMNENNYKLFTNEIENIQHEL</sequence>
<feature type="compositionally biased region" description="Basic and acidic residues" evidence="3">
    <location>
        <begin position="165"/>
        <end position="187"/>
    </location>
</feature>
<protein>
    <recommendedName>
        <fullName evidence="4">RanBD1 domain-containing protein</fullName>
    </recommendedName>
</protein>
<feature type="compositionally biased region" description="Basic and acidic residues" evidence="3">
    <location>
        <begin position="92"/>
        <end position="105"/>
    </location>
</feature>
<dbReference type="GO" id="GO:0005634">
    <property type="term" value="C:nucleus"/>
    <property type="evidence" value="ECO:0007669"/>
    <property type="project" value="UniProtKB-SubCell"/>
</dbReference>
<dbReference type="AlphaFoldDB" id="A0A4Z1IA26"/>
<name>A0A4Z1IA26_9HELO</name>